<proteinExistence type="predicted"/>
<dbReference type="AlphaFoldDB" id="A0AAN7R2V5"/>
<reference evidence="1 2" key="1">
    <citation type="journal article" date="2023" name="Hortic Res">
        <title>Pangenome of water caltrop reveals structural variations and asymmetric subgenome divergence after allopolyploidization.</title>
        <authorList>
            <person name="Zhang X."/>
            <person name="Chen Y."/>
            <person name="Wang L."/>
            <person name="Yuan Y."/>
            <person name="Fang M."/>
            <person name="Shi L."/>
            <person name="Lu R."/>
            <person name="Comes H.P."/>
            <person name="Ma Y."/>
            <person name="Chen Y."/>
            <person name="Huang G."/>
            <person name="Zhou Y."/>
            <person name="Zheng Z."/>
            <person name="Qiu Y."/>
        </authorList>
    </citation>
    <scope>NUCLEOTIDE SEQUENCE [LARGE SCALE GENOMIC DNA]</scope>
    <source>
        <strain evidence="1">F231</strain>
    </source>
</reference>
<keyword evidence="2" id="KW-1185">Reference proteome</keyword>
<sequence length="147" mass="16375">MGPLERIYAEPELGSGAGLPKPTLTRANDISTYYSSQLDEQNPLSSIRSIFNRMPHWIPAFCYPEVGSPSPEFPSSWIHQRSSSPKELSAHLPSLAQASPDIPVIFKLMQSQLSKETHYSLSARRESSAPSSSSHRAQLMKNFLFLD</sequence>
<evidence type="ECO:0000313" key="1">
    <source>
        <dbReference type="EMBL" id="KAK4787667.1"/>
    </source>
</evidence>
<name>A0AAN7R2V5_TRANT</name>
<gene>
    <name evidence="1" type="ORF">SAY86_011500</name>
</gene>
<organism evidence="1 2">
    <name type="scientific">Trapa natans</name>
    <name type="common">Water chestnut</name>
    <dbReference type="NCBI Taxonomy" id="22666"/>
    <lineage>
        <taxon>Eukaryota</taxon>
        <taxon>Viridiplantae</taxon>
        <taxon>Streptophyta</taxon>
        <taxon>Embryophyta</taxon>
        <taxon>Tracheophyta</taxon>
        <taxon>Spermatophyta</taxon>
        <taxon>Magnoliopsida</taxon>
        <taxon>eudicotyledons</taxon>
        <taxon>Gunneridae</taxon>
        <taxon>Pentapetalae</taxon>
        <taxon>rosids</taxon>
        <taxon>malvids</taxon>
        <taxon>Myrtales</taxon>
        <taxon>Lythraceae</taxon>
        <taxon>Trapa</taxon>
    </lineage>
</organism>
<accession>A0AAN7R2V5</accession>
<protein>
    <submittedName>
        <fullName evidence="1">Uncharacterized protein</fullName>
    </submittedName>
</protein>
<comment type="caution">
    <text evidence="1">The sequence shown here is derived from an EMBL/GenBank/DDBJ whole genome shotgun (WGS) entry which is preliminary data.</text>
</comment>
<evidence type="ECO:0000313" key="2">
    <source>
        <dbReference type="Proteomes" id="UP001346149"/>
    </source>
</evidence>
<dbReference type="EMBL" id="JAXQNO010000012">
    <property type="protein sequence ID" value="KAK4787667.1"/>
    <property type="molecule type" value="Genomic_DNA"/>
</dbReference>
<dbReference type="Proteomes" id="UP001346149">
    <property type="component" value="Unassembled WGS sequence"/>
</dbReference>